<reference evidence="6" key="1">
    <citation type="submission" date="2015-07" db="EMBL/GenBank/DDBJ databases">
        <authorList>
            <person name="Rodrigo-Torres Lidia"/>
            <person name="Arahal R.David."/>
        </authorList>
    </citation>
    <scope>NUCLEOTIDE SEQUENCE [LARGE SCALE GENOMIC DNA]</scope>
    <source>
        <strain evidence="6">CECT 5096</strain>
    </source>
</reference>
<dbReference type="SUPFAM" id="SSF46785">
    <property type="entry name" value="Winged helix' DNA-binding domain"/>
    <property type="match status" value="1"/>
</dbReference>
<dbReference type="PRINTS" id="PR00035">
    <property type="entry name" value="HTHGNTR"/>
</dbReference>
<dbReference type="InterPro" id="IPR000524">
    <property type="entry name" value="Tscrpt_reg_HTH_GntR"/>
</dbReference>
<dbReference type="InterPro" id="IPR008920">
    <property type="entry name" value="TF_FadR/GntR_C"/>
</dbReference>
<evidence type="ECO:0000256" key="3">
    <source>
        <dbReference type="ARBA" id="ARBA00023163"/>
    </source>
</evidence>
<dbReference type="GO" id="GO:0003677">
    <property type="term" value="F:DNA binding"/>
    <property type="evidence" value="ECO:0007669"/>
    <property type="project" value="UniProtKB-KW"/>
</dbReference>
<keyword evidence="1" id="KW-0805">Transcription regulation</keyword>
<keyword evidence="3" id="KW-0804">Transcription</keyword>
<dbReference type="STRING" id="311410.LA5095_01592"/>
<keyword evidence="2" id="KW-0238">DNA-binding</keyword>
<dbReference type="CDD" id="cd07377">
    <property type="entry name" value="WHTH_GntR"/>
    <property type="match status" value="1"/>
</dbReference>
<dbReference type="Pfam" id="PF00392">
    <property type="entry name" value="GntR"/>
    <property type="match status" value="1"/>
</dbReference>
<dbReference type="SMART" id="SM00345">
    <property type="entry name" value="HTH_GNTR"/>
    <property type="match status" value="1"/>
</dbReference>
<proteinExistence type="predicted"/>
<dbReference type="EMBL" id="CXWC01000010">
    <property type="protein sequence ID" value="CTQ71256.1"/>
    <property type="molecule type" value="Genomic_DNA"/>
</dbReference>
<dbReference type="Proteomes" id="UP000049983">
    <property type="component" value="Unassembled WGS sequence"/>
</dbReference>
<protein>
    <submittedName>
        <fullName evidence="5">Putative HTH-type transcriptional regulator YdfH</fullName>
    </submittedName>
</protein>
<name>A0A0M6Z828_9HYPH</name>
<evidence type="ECO:0000256" key="1">
    <source>
        <dbReference type="ARBA" id="ARBA00023015"/>
    </source>
</evidence>
<evidence type="ECO:0000256" key="2">
    <source>
        <dbReference type="ARBA" id="ARBA00023125"/>
    </source>
</evidence>
<dbReference type="SMART" id="SM00895">
    <property type="entry name" value="FCD"/>
    <property type="match status" value="1"/>
</dbReference>
<feature type="domain" description="HTH gntR-type" evidence="4">
    <location>
        <begin position="7"/>
        <end position="74"/>
    </location>
</feature>
<dbReference type="SUPFAM" id="SSF48008">
    <property type="entry name" value="GntR ligand-binding domain-like"/>
    <property type="match status" value="1"/>
</dbReference>
<evidence type="ECO:0000313" key="5">
    <source>
        <dbReference type="EMBL" id="CTQ71256.1"/>
    </source>
</evidence>
<gene>
    <name evidence="5" type="primary">ydfH_4</name>
    <name evidence="5" type="ORF">LA5096_02846</name>
</gene>
<sequence length="223" mass="24624">MLAKAKSTRVDNAYERLKREILHGVLPPGYQAPEPDIANRLGMSRTPVREALIRLEAEGLIDLVPRRGAKVVAISRKDFCEIFQILAVLEALAAREAACRDDRGRALEEFEHLLAESDLALEAENIGDWAKLDDSFHRLIAELCGNDRLEIEITGLLDQIYRANSVLLRLSGAPAANSEDHRRIVEAIAAGEAETASEIAKTHRLHGLSTMKNLMQNSGLSQV</sequence>
<dbReference type="PANTHER" id="PTHR43537:SF49">
    <property type="entry name" value="TRANSCRIPTIONAL REGULATORY PROTEIN"/>
    <property type="match status" value="1"/>
</dbReference>
<accession>A0A0M6Z828</accession>
<dbReference type="GO" id="GO:0003700">
    <property type="term" value="F:DNA-binding transcription factor activity"/>
    <property type="evidence" value="ECO:0007669"/>
    <property type="project" value="InterPro"/>
</dbReference>
<dbReference type="AlphaFoldDB" id="A0A0M6Z828"/>
<dbReference type="Gene3D" id="1.10.10.10">
    <property type="entry name" value="Winged helix-like DNA-binding domain superfamily/Winged helix DNA-binding domain"/>
    <property type="match status" value="1"/>
</dbReference>
<dbReference type="InterPro" id="IPR036388">
    <property type="entry name" value="WH-like_DNA-bd_sf"/>
</dbReference>
<keyword evidence="6" id="KW-1185">Reference proteome</keyword>
<dbReference type="RefSeq" id="WP_055113696.1">
    <property type="nucleotide sequence ID" value="NZ_CXWA01000001.1"/>
</dbReference>
<dbReference type="InterPro" id="IPR011711">
    <property type="entry name" value="GntR_C"/>
</dbReference>
<dbReference type="GeneID" id="97670213"/>
<dbReference type="Pfam" id="PF07729">
    <property type="entry name" value="FCD"/>
    <property type="match status" value="1"/>
</dbReference>
<dbReference type="InterPro" id="IPR036390">
    <property type="entry name" value="WH_DNA-bd_sf"/>
</dbReference>
<dbReference type="PANTHER" id="PTHR43537">
    <property type="entry name" value="TRANSCRIPTIONAL REGULATOR, GNTR FAMILY"/>
    <property type="match status" value="1"/>
</dbReference>
<dbReference type="OrthoDB" id="9028214at2"/>
<dbReference type="PROSITE" id="PS50949">
    <property type="entry name" value="HTH_GNTR"/>
    <property type="match status" value="1"/>
</dbReference>
<evidence type="ECO:0000259" key="4">
    <source>
        <dbReference type="PROSITE" id="PS50949"/>
    </source>
</evidence>
<evidence type="ECO:0000313" key="6">
    <source>
        <dbReference type="Proteomes" id="UP000049983"/>
    </source>
</evidence>
<dbReference type="Gene3D" id="1.20.120.530">
    <property type="entry name" value="GntR ligand-binding domain-like"/>
    <property type="match status" value="1"/>
</dbReference>
<organism evidence="5 6">
    <name type="scientific">Roseibium album</name>
    <dbReference type="NCBI Taxonomy" id="311410"/>
    <lineage>
        <taxon>Bacteria</taxon>
        <taxon>Pseudomonadati</taxon>
        <taxon>Pseudomonadota</taxon>
        <taxon>Alphaproteobacteria</taxon>
        <taxon>Hyphomicrobiales</taxon>
        <taxon>Stappiaceae</taxon>
        <taxon>Roseibium</taxon>
    </lineage>
</organism>